<dbReference type="NCBIfam" id="TIGR04335">
    <property type="entry name" value="AmmeMemoSam_A"/>
    <property type="match status" value="1"/>
</dbReference>
<comment type="caution">
    <text evidence="2">The sequence shown here is derived from an EMBL/GenBank/DDBJ whole genome shotgun (WGS) entry which is preliminary data.</text>
</comment>
<evidence type="ECO:0000259" key="1">
    <source>
        <dbReference type="PROSITE" id="PS51112"/>
    </source>
</evidence>
<dbReference type="InterPro" id="IPR027485">
    <property type="entry name" value="AMMECR1_N"/>
</dbReference>
<name>A0A833NXA7_UNCSA</name>
<dbReference type="InterPro" id="IPR027623">
    <property type="entry name" value="AmmeMemoSam_A"/>
</dbReference>
<accession>A0A833NXA7</accession>
<evidence type="ECO:0000313" key="2">
    <source>
        <dbReference type="EMBL" id="KAF0134567.1"/>
    </source>
</evidence>
<dbReference type="PANTHER" id="PTHR13016:SF0">
    <property type="entry name" value="AMME SYNDROME CANDIDATE GENE 1 PROTEIN"/>
    <property type="match status" value="1"/>
</dbReference>
<dbReference type="PROSITE" id="PS51112">
    <property type="entry name" value="AMMECR1"/>
    <property type="match status" value="1"/>
</dbReference>
<dbReference type="Gene3D" id="3.30.700.20">
    <property type="entry name" value="Hypothetical protein ph0010, domain 1"/>
    <property type="match status" value="1"/>
</dbReference>
<dbReference type="InterPro" id="IPR002733">
    <property type="entry name" value="AMMECR1_domain"/>
</dbReference>
<dbReference type="EMBL" id="WPAF01000007">
    <property type="protein sequence ID" value="KAF0134567.1"/>
    <property type="molecule type" value="Genomic_DNA"/>
</dbReference>
<dbReference type="InterPro" id="IPR023473">
    <property type="entry name" value="AMMECR1"/>
</dbReference>
<evidence type="ECO:0000313" key="3">
    <source>
        <dbReference type="Proteomes" id="UP000488506"/>
    </source>
</evidence>
<dbReference type="Pfam" id="PF01871">
    <property type="entry name" value="AMMECR1"/>
    <property type="match status" value="1"/>
</dbReference>
<feature type="domain" description="AMMECR1" evidence="1">
    <location>
        <begin position="1"/>
        <end position="168"/>
    </location>
</feature>
<proteinExistence type="predicted"/>
<dbReference type="InterPro" id="IPR036071">
    <property type="entry name" value="AMMECR1_dom_sf"/>
</dbReference>
<dbReference type="SUPFAM" id="SSF143447">
    <property type="entry name" value="AMMECR1-like"/>
    <property type="match status" value="1"/>
</dbReference>
<sequence length="168" mass="18562">MHPLVELAKQAIEAYITEKKIIKAPEILTSEMKQKAGVFVSLKKHGELRGCIGTFSPTCGNAAEEIIRNAIEAAASDPRFSPVKKEELNDLVISVDVLSEPLPSPSIKELDAKRFGIIVKSGHRRGLLLPDLEGVETPEDQIEICRRKGGIGASEPVEIFKFEVRRYK</sequence>
<protein>
    <submittedName>
        <fullName evidence="2">AMMECR1 domain-containing protein</fullName>
    </submittedName>
</protein>
<dbReference type="NCBIfam" id="TIGR00296">
    <property type="entry name" value="TIGR00296 family protein"/>
    <property type="match status" value="1"/>
</dbReference>
<gene>
    <name evidence="2" type="ORF">FD145_585</name>
</gene>
<organism evidence="2 3">
    <name type="scientific">Candidatus Saganbacteria bacterium</name>
    <dbReference type="NCBI Taxonomy" id="2575572"/>
    <lineage>
        <taxon>Bacteria</taxon>
        <taxon>Bacillati</taxon>
        <taxon>Saganbacteria</taxon>
    </lineage>
</organism>
<reference evidence="2 3" key="1">
    <citation type="submission" date="2019-12" db="EMBL/GenBank/DDBJ databases">
        <authorList>
            <person name="Wolfe R."/>
            <person name="Danczak R."/>
            <person name="Wilkins M."/>
        </authorList>
    </citation>
    <scope>NUCLEOTIDE SEQUENCE [LARGE SCALE GENOMIC DNA]</scope>
    <source>
        <strain evidence="2">X2_MaxBin.013</strain>
    </source>
</reference>
<dbReference type="AlphaFoldDB" id="A0A833NXA7"/>
<dbReference type="PANTHER" id="PTHR13016">
    <property type="entry name" value="AMMECR1 HOMOLOG"/>
    <property type="match status" value="1"/>
</dbReference>
<dbReference type="Proteomes" id="UP000488506">
    <property type="component" value="Unassembled WGS sequence"/>
</dbReference>